<evidence type="ECO:0000313" key="2">
    <source>
        <dbReference type="Proteomes" id="UP000826234"/>
    </source>
</evidence>
<organism evidence="1 2">
    <name type="scientific">Phrynosoma platyrhinos</name>
    <name type="common">Desert horned lizard</name>
    <dbReference type="NCBI Taxonomy" id="52577"/>
    <lineage>
        <taxon>Eukaryota</taxon>
        <taxon>Metazoa</taxon>
        <taxon>Chordata</taxon>
        <taxon>Craniata</taxon>
        <taxon>Vertebrata</taxon>
        <taxon>Euteleostomi</taxon>
        <taxon>Lepidosauria</taxon>
        <taxon>Squamata</taxon>
        <taxon>Bifurcata</taxon>
        <taxon>Unidentata</taxon>
        <taxon>Episquamata</taxon>
        <taxon>Toxicofera</taxon>
        <taxon>Iguania</taxon>
        <taxon>Phrynosomatidae</taxon>
        <taxon>Phrynosomatinae</taxon>
        <taxon>Phrynosoma</taxon>
    </lineage>
</organism>
<dbReference type="EMBL" id="JAIPUX010000953">
    <property type="protein sequence ID" value="KAH0625946.1"/>
    <property type="molecule type" value="Genomic_DNA"/>
</dbReference>
<evidence type="ECO:0000313" key="1">
    <source>
        <dbReference type="EMBL" id="KAH0625946.1"/>
    </source>
</evidence>
<gene>
    <name evidence="1" type="ORF">JD844_034335</name>
</gene>
<keyword evidence="2" id="KW-1185">Reference proteome</keyword>
<comment type="caution">
    <text evidence="1">The sequence shown here is derived from an EMBL/GenBank/DDBJ whole genome shotgun (WGS) entry which is preliminary data.</text>
</comment>
<name>A0ABQ7T948_PHRPL</name>
<dbReference type="PANTHER" id="PTHR39313:SF1">
    <property type="entry name" value="IM:7138239"/>
    <property type="match status" value="1"/>
</dbReference>
<dbReference type="PANTHER" id="PTHR39313">
    <property type="entry name" value="IM:7138239"/>
    <property type="match status" value="1"/>
</dbReference>
<proteinExistence type="predicted"/>
<dbReference type="Proteomes" id="UP000826234">
    <property type="component" value="Unassembled WGS sequence"/>
</dbReference>
<reference evidence="1 2" key="1">
    <citation type="journal article" date="2022" name="Gigascience">
        <title>A chromosome-level genome assembly and annotation of the desert horned lizard, Phrynosoma platyrhinos, provides insight into chromosomal rearrangements among reptiles.</title>
        <authorList>
            <person name="Koochekian N."/>
            <person name="Ascanio A."/>
            <person name="Farleigh K."/>
            <person name="Card D.C."/>
            <person name="Schield D.R."/>
            <person name="Castoe T.A."/>
            <person name="Jezkova T."/>
        </authorList>
    </citation>
    <scope>NUCLEOTIDE SEQUENCE [LARGE SCALE GENOMIC DNA]</scope>
    <source>
        <strain evidence="1">NK-2021</strain>
    </source>
</reference>
<protein>
    <submittedName>
        <fullName evidence="1">Uncharacterized protein</fullName>
    </submittedName>
</protein>
<accession>A0ABQ7T948</accession>
<sequence length="311" mass="34594">MSLRFWKVPWTERREEEAPGKEEPELDLEACMWLPPEAQGSSKQMKLLAMGPPPMDLKCSGSANLPPEGGNPFAKLGCCKRQTRYVYVGHDLSGSPVSVDVGVCRTHCGGSQHMKAHTSGLPELTRQSSMLDFIRSKRNRLSWSPAGSEPSGMGSEHSCPMGYQCEPSRVRVEELLLLEGPQEVEVIENCQCTINPYECLRSPALKTFFPDSPLERTMDVGKCSSPPRLEDGVFCVPTIFDSVLLKSPNGNQAVRILERCELREACYRVSHLEYYFEVVINAAGEKQERIKEIDVGRCLGHCAAGSRCLLR</sequence>